<dbReference type="InterPro" id="IPR051542">
    <property type="entry name" value="Hydrogenase_cytochrome"/>
</dbReference>
<comment type="subcellular location">
    <subcellularLocation>
        <location evidence="1">Cell membrane</location>
        <topology evidence="1">Multi-pass membrane protein</topology>
    </subcellularLocation>
</comment>
<evidence type="ECO:0000313" key="10">
    <source>
        <dbReference type="Proteomes" id="UP001501461"/>
    </source>
</evidence>
<evidence type="ECO:0000256" key="4">
    <source>
        <dbReference type="ARBA" id="ARBA00022989"/>
    </source>
</evidence>
<gene>
    <name evidence="9" type="ORF">GCM10009720_03900</name>
</gene>
<feature type="transmembrane region" description="Helical" evidence="7">
    <location>
        <begin position="370"/>
        <end position="389"/>
    </location>
</feature>
<feature type="compositionally biased region" description="Low complexity" evidence="6">
    <location>
        <begin position="223"/>
        <end position="252"/>
    </location>
</feature>
<evidence type="ECO:0000256" key="1">
    <source>
        <dbReference type="ARBA" id="ARBA00004651"/>
    </source>
</evidence>
<keyword evidence="2" id="KW-1003">Cell membrane</keyword>
<reference evidence="10" key="1">
    <citation type="journal article" date="2019" name="Int. J. Syst. Evol. Microbiol.">
        <title>The Global Catalogue of Microorganisms (GCM) 10K type strain sequencing project: providing services to taxonomists for standard genome sequencing and annotation.</title>
        <authorList>
            <consortium name="The Broad Institute Genomics Platform"/>
            <consortium name="The Broad Institute Genome Sequencing Center for Infectious Disease"/>
            <person name="Wu L."/>
            <person name="Ma J."/>
        </authorList>
    </citation>
    <scope>NUCLEOTIDE SEQUENCE [LARGE SCALE GENOMIC DNA]</scope>
    <source>
        <strain evidence="10">JCM 13595</strain>
    </source>
</reference>
<evidence type="ECO:0000313" key="9">
    <source>
        <dbReference type="EMBL" id="GAA2027376.1"/>
    </source>
</evidence>
<keyword evidence="5 7" id="KW-0472">Membrane</keyword>
<dbReference type="SUPFAM" id="SSF81342">
    <property type="entry name" value="Transmembrane di-heme cytochromes"/>
    <property type="match status" value="1"/>
</dbReference>
<accession>A0ABP5FIP5</accession>
<keyword evidence="10" id="KW-1185">Reference proteome</keyword>
<dbReference type="PANTHER" id="PTHR30485:SF0">
    <property type="entry name" value="NI_FE-HYDROGENASE 1 B-TYPE CYTOCHROME SUBUNIT-RELATED"/>
    <property type="match status" value="1"/>
</dbReference>
<organism evidence="9 10">
    <name type="scientific">Yaniella flava</name>
    <dbReference type="NCBI Taxonomy" id="287930"/>
    <lineage>
        <taxon>Bacteria</taxon>
        <taxon>Bacillati</taxon>
        <taxon>Actinomycetota</taxon>
        <taxon>Actinomycetes</taxon>
        <taxon>Micrococcales</taxon>
        <taxon>Micrococcaceae</taxon>
        <taxon>Yaniella</taxon>
    </lineage>
</organism>
<feature type="compositionally biased region" description="Low complexity" evidence="6">
    <location>
        <begin position="162"/>
        <end position="200"/>
    </location>
</feature>
<dbReference type="InterPro" id="IPR016174">
    <property type="entry name" value="Di-haem_cyt_TM"/>
</dbReference>
<evidence type="ECO:0000256" key="2">
    <source>
        <dbReference type="ARBA" id="ARBA00022475"/>
    </source>
</evidence>
<feature type="compositionally biased region" description="Low complexity" evidence="6">
    <location>
        <begin position="122"/>
        <end position="133"/>
    </location>
</feature>
<evidence type="ECO:0000256" key="6">
    <source>
        <dbReference type="SAM" id="MobiDB-lite"/>
    </source>
</evidence>
<feature type="compositionally biased region" description="Low complexity" evidence="6">
    <location>
        <begin position="259"/>
        <end position="279"/>
    </location>
</feature>
<sequence length="611" mass="65563">MSKRRMVGWSPLAVENHDAPLESQPPAQPDTPVEQTAPEPAVAPATSQVAPQAEQPVAEAPAVTTDQPVAVSGPVQDPDVPRRRMVGWQPLTVANTAAPTAAVASAAPAQEVSDPTHELSEAAPAEPVAQPAAPSGPIQDPSIPRRRMAGWQPLSVARHARATAPSSSPAPVASAAPATAESPAETAQPASKAAAAAPAPVTEDLPRRRMTGWQPLQVGHPDSAPAAVAPEPETPAQEPAASAEQPAPATAKAPRRRMGAPAAAPTEPAAQQPAAQAAEPEVKTPDVVTPPPAQKPAATKTVEKDVVKEPSKARKVLITLGIVAVVAAGFVLLVQWLRTLDPVAEFIATYDGTPTHPDGVEAGMPAWVGWQHFFNFFIIVMVIRSGLLIRNQDRPEAYWTANKGGFFSPGKTNTPAKVSIQQWIHQSFNVLWVLNGLFFYIMVFATGHWMRIVPSNWDIFPNIVSAGLQYVSLDWPEENSWIYYNALQITTYFLTVFIAAPIAVLTGLRMSTWWPQKAERINKAFPLPVARKAHFFTMIYFILFIIVHLFLVFTTGVLSNLNMIFTARDASDWWGIAVFAVSVAVTVGVAWLIKPIFIAPVAEKTGQVSTR</sequence>
<evidence type="ECO:0000256" key="5">
    <source>
        <dbReference type="ARBA" id="ARBA00023136"/>
    </source>
</evidence>
<comment type="caution">
    <text evidence="9">The sequence shown here is derived from an EMBL/GenBank/DDBJ whole genome shotgun (WGS) entry which is preliminary data.</text>
</comment>
<feature type="transmembrane region" description="Helical" evidence="7">
    <location>
        <begin position="573"/>
        <end position="593"/>
    </location>
</feature>
<keyword evidence="3 7" id="KW-0812">Transmembrane</keyword>
<feature type="transmembrane region" description="Helical" evidence="7">
    <location>
        <begin position="430"/>
        <end position="450"/>
    </location>
</feature>
<keyword evidence="4 7" id="KW-1133">Transmembrane helix</keyword>
<feature type="compositionally biased region" description="Low complexity" evidence="6">
    <location>
        <begin position="92"/>
        <end position="109"/>
    </location>
</feature>
<dbReference type="InterPro" id="IPR011577">
    <property type="entry name" value="Cyt_b561_bac/Ni-Hgenase"/>
</dbReference>
<dbReference type="Gene3D" id="1.20.950.20">
    <property type="entry name" value="Transmembrane di-heme cytochromes, Chain C"/>
    <property type="match status" value="1"/>
</dbReference>
<feature type="transmembrane region" description="Helical" evidence="7">
    <location>
        <begin position="316"/>
        <end position="337"/>
    </location>
</feature>
<evidence type="ECO:0000256" key="3">
    <source>
        <dbReference type="ARBA" id="ARBA00022692"/>
    </source>
</evidence>
<proteinExistence type="predicted"/>
<name>A0ABP5FIP5_9MICC</name>
<evidence type="ECO:0000256" key="7">
    <source>
        <dbReference type="SAM" id="Phobius"/>
    </source>
</evidence>
<feature type="transmembrane region" description="Helical" evidence="7">
    <location>
        <begin position="533"/>
        <end position="553"/>
    </location>
</feature>
<feature type="compositionally biased region" description="Low complexity" evidence="6">
    <location>
        <begin position="48"/>
        <end position="63"/>
    </location>
</feature>
<feature type="region of interest" description="Disordered" evidence="6">
    <location>
        <begin position="1"/>
        <end position="305"/>
    </location>
</feature>
<dbReference type="Proteomes" id="UP001501461">
    <property type="component" value="Unassembled WGS sequence"/>
</dbReference>
<evidence type="ECO:0000259" key="8">
    <source>
        <dbReference type="Pfam" id="PF01292"/>
    </source>
</evidence>
<dbReference type="EMBL" id="BAAAMN010000007">
    <property type="protein sequence ID" value="GAA2027376.1"/>
    <property type="molecule type" value="Genomic_DNA"/>
</dbReference>
<feature type="domain" description="Cytochrome b561 bacterial/Ni-hydrogenase" evidence="8">
    <location>
        <begin position="366"/>
        <end position="558"/>
    </location>
</feature>
<dbReference type="RefSeq" id="WP_343955920.1">
    <property type="nucleotide sequence ID" value="NZ_BAAAMN010000007.1"/>
</dbReference>
<dbReference type="PANTHER" id="PTHR30485">
    <property type="entry name" value="NI/FE-HYDROGENASE 1 B-TYPE CYTOCHROME SUBUNIT"/>
    <property type="match status" value="1"/>
</dbReference>
<feature type="transmembrane region" description="Helical" evidence="7">
    <location>
        <begin position="489"/>
        <end position="512"/>
    </location>
</feature>
<dbReference type="Pfam" id="PF01292">
    <property type="entry name" value="Ni_hydr_CYTB"/>
    <property type="match status" value="1"/>
</dbReference>
<protein>
    <recommendedName>
        <fullName evidence="8">Cytochrome b561 bacterial/Ni-hydrogenase domain-containing protein</fullName>
    </recommendedName>
</protein>